<dbReference type="Pfam" id="PF14232">
    <property type="entry name" value="DUF4334"/>
    <property type="match status" value="1"/>
</dbReference>
<proteinExistence type="predicted"/>
<evidence type="ECO:0000256" key="1">
    <source>
        <dbReference type="SAM" id="MobiDB-lite"/>
    </source>
</evidence>
<evidence type="ECO:0000313" key="4">
    <source>
        <dbReference type="EMBL" id="TDZ54250.1"/>
    </source>
</evidence>
<dbReference type="Proteomes" id="UP000295703">
    <property type="component" value="Unassembled WGS sequence"/>
</dbReference>
<dbReference type="InterPro" id="IPR025951">
    <property type="entry name" value="GXWXG_dom"/>
</dbReference>
<comment type="caution">
    <text evidence="4">The sequence shown here is derived from an EMBL/GenBank/DDBJ whole genome shotgun (WGS) entry which is preliminary data.</text>
</comment>
<dbReference type="EMBL" id="RYZW01000061">
    <property type="protein sequence ID" value="TDZ54250.1"/>
    <property type="molecule type" value="Genomic_DNA"/>
</dbReference>
<name>A0A4R8RCE6_COLTR</name>
<dbReference type="InterPro" id="IPR025568">
    <property type="entry name" value="DUF4334"/>
</dbReference>
<evidence type="ECO:0008006" key="6">
    <source>
        <dbReference type="Google" id="ProtNLM"/>
    </source>
</evidence>
<gene>
    <name evidence="4" type="ORF">CTRI78_v006421</name>
</gene>
<dbReference type="STRING" id="5466.A0A4R8RCE6"/>
<evidence type="ECO:0000259" key="2">
    <source>
        <dbReference type="Pfam" id="PF14231"/>
    </source>
</evidence>
<reference evidence="4 5" key="1">
    <citation type="submission" date="2018-12" db="EMBL/GenBank/DDBJ databases">
        <title>Genome sequence and assembly of Colletotrichum trifolii.</title>
        <authorList>
            <person name="Gan P."/>
            <person name="Shirasu K."/>
        </authorList>
    </citation>
    <scope>NUCLEOTIDE SEQUENCE [LARGE SCALE GENOMIC DNA]</scope>
    <source>
        <strain evidence="4 5">543-2</strain>
    </source>
</reference>
<dbReference type="Pfam" id="PF14231">
    <property type="entry name" value="GXWXG"/>
    <property type="match status" value="1"/>
</dbReference>
<dbReference type="PANTHER" id="PTHR37012">
    <property type="entry name" value="B-ZIP TRANSCRIPTION FACTOR (EUROFUNG)-RELATED"/>
    <property type="match status" value="1"/>
</dbReference>
<keyword evidence="5" id="KW-1185">Reference proteome</keyword>
<accession>A0A4R8RCE6</accession>
<dbReference type="CDD" id="cd14688">
    <property type="entry name" value="bZIP_YAP"/>
    <property type="match status" value="1"/>
</dbReference>
<sequence length="657" mass="72989">MAKSPEQQFRELAETAGPVEEAAIAAVYDKLRPVDAEFMVSQWEGGSFDTGHPTHQTLRDFKWAGKDFRSVDDVDPIMFYDGDGKRTWLSKYGHARLREVRFRGVITAAMVYDNFPIIDAFRYVDENTVVGAMDNKELQDAGTYYFYLRRRLASKAYPALPRYPASAAPHRTCRSVGPSPCFRRPSYVTLGLFSEVSSAMEETLSISDRDDTVVLDMPSTPAGPSTSAPRGAVPASKLKKREADRKAQRIAREKTKNRIAHLEGLVEELSRQDGNATAVSLMKQLSRVTEQRNKLMDCMEATSNVLSRHLSEAKALDPKAEDETPVSTANIAQGDANSGVSDAPEVLPVQPSPRGFDSVDLALPTIGLDAVFDTTIFDAGPLWKEAVQTPENEVPIGSRVNKLSHLPTTAKPTATDQNNTSRSTLFGSACPCSTSTSSRRLSDGSLVNRNNWKAGNEILREPFAVTGEMLGMEYQVSEDMAVHAVMHGWDSLAHSVRMRLCRGGISRPRPLQEIYHDPSADYFTWCAGGTLPLRHNTAPVLPQRLLAPLQSGTCRIAWPFDFRDCYVRNAELGAYGLSPLFKARIHDLRAWTMEADFFFVRFPELARDIPPVSRAAVSGGRSAGFCVRESWARGDERDREKMRLFWSGVERTGFWTC</sequence>
<organism evidence="4 5">
    <name type="scientific">Colletotrichum trifolii</name>
    <dbReference type="NCBI Taxonomy" id="5466"/>
    <lineage>
        <taxon>Eukaryota</taxon>
        <taxon>Fungi</taxon>
        <taxon>Dikarya</taxon>
        <taxon>Ascomycota</taxon>
        <taxon>Pezizomycotina</taxon>
        <taxon>Sordariomycetes</taxon>
        <taxon>Hypocreomycetidae</taxon>
        <taxon>Glomerellales</taxon>
        <taxon>Glomerellaceae</taxon>
        <taxon>Colletotrichum</taxon>
        <taxon>Colletotrichum orbiculare species complex</taxon>
    </lineage>
</organism>
<evidence type="ECO:0000259" key="3">
    <source>
        <dbReference type="Pfam" id="PF14232"/>
    </source>
</evidence>
<dbReference type="AlphaFoldDB" id="A0A4R8RCE6"/>
<feature type="domain" description="DUF4334" evidence="3">
    <location>
        <begin position="93"/>
        <end position="150"/>
    </location>
</feature>
<feature type="region of interest" description="Disordered" evidence="1">
    <location>
        <begin position="219"/>
        <end position="243"/>
    </location>
</feature>
<protein>
    <recommendedName>
        <fullName evidence="6">BZIP domain-containing protein</fullName>
    </recommendedName>
</protein>
<evidence type="ECO:0000313" key="5">
    <source>
        <dbReference type="Proteomes" id="UP000295703"/>
    </source>
</evidence>
<feature type="compositionally biased region" description="Low complexity" evidence="1">
    <location>
        <begin position="219"/>
        <end position="229"/>
    </location>
</feature>
<feature type="domain" description="GXWXG" evidence="2">
    <location>
        <begin position="26"/>
        <end position="84"/>
    </location>
</feature>
<dbReference type="Gene3D" id="2.40.128.580">
    <property type="entry name" value="GXWXG domain"/>
    <property type="match status" value="1"/>
</dbReference>